<evidence type="ECO:0000313" key="1">
    <source>
        <dbReference type="EMBL" id="KKT81037.1"/>
    </source>
</evidence>
<reference evidence="1 2" key="1">
    <citation type="journal article" date="2015" name="Nature">
        <title>rRNA introns, odd ribosomes, and small enigmatic genomes across a large radiation of phyla.</title>
        <authorList>
            <person name="Brown C.T."/>
            <person name="Hug L.A."/>
            <person name="Thomas B.C."/>
            <person name="Sharon I."/>
            <person name="Castelle C.J."/>
            <person name="Singh A."/>
            <person name="Wilkins M.J."/>
            <person name="Williams K.H."/>
            <person name="Banfield J.F."/>
        </authorList>
    </citation>
    <scope>NUCLEOTIDE SEQUENCE [LARGE SCALE GENOMIC DNA]</scope>
</reference>
<dbReference type="Gene3D" id="3.40.50.450">
    <property type="match status" value="1"/>
</dbReference>
<comment type="caution">
    <text evidence="1">The sequence shown here is derived from an EMBL/GenBank/DDBJ whole genome shotgun (WGS) entry which is preliminary data.</text>
</comment>
<evidence type="ECO:0008006" key="3">
    <source>
        <dbReference type="Google" id="ProtNLM"/>
    </source>
</evidence>
<dbReference type="EMBL" id="LCJR01000028">
    <property type="protein sequence ID" value="KKT81037.1"/>
    <property type="molecule type" value="Genomic_DNA"/>
</dbReference>
<dbReference type="Proteomes" id="UP000034032">
    <property type="component" value="Unassembled WGS sequence"/>
</dbReference>
<dbReference type="SUPFAM" id="SSF102405">
    <property type="entry name" value="MCP/YpsA-like"/>
    <property type="match status" value="1"/>
</dbReference>
<name>A0A0G1MJN2_9BACT</name>
<organism evidence="1 2">
    <name type="scientific">Candidatus Yanofskybacteria bacterium GW2011_GWA2_44_9</name>
    <dbReference type="NCBI Taxonomy" id="1619025"/>
    <lineage>
        <taxon>Bacteria</taxon>
        <taxon>Candidatus Yanofskyibacteriota</taxon>
    </lineage>
</organism>
<sequence>MKYSFVVSGAAETGLCAPDAHLKAEEVGREIVNQNGILFTGATTGIPYWAAKGAKEAGGISIGISPAASLASHVKTYHLPTDQFDYIMFTGFEYSGRNLLLTRMADAVVVICGRMGTLNEFTIAFEDKKPTGILLGTGGMADEIKHIVEKAHRGEGKIVYDADPKKLIAKLIDLISKERKELPLHTGESDE</sequence>
<evidence type="ECO:0000313" key="2">
    <source>
        <dbReference type="Proteomes" id="UP000034032"/>
    </source>
</evidence>
<dbReference type="Pfam" id="PF18306">
    <property type="entry name" value="LDcluster4"/>
    <property type="match status" value="1"/>
</dbReference>
<proteinExistence type="predicted"/>
<accession>A0A0G1MJN2</accession>
<dbReference type="InterPro" id="IPR041164">
    <property type="entry name" value="LDcluster4"/>
</dbReference>
<protein>
    <recommendedName>
        <fullName evidence="3">Protein containing YHS domain protein</fullName>
    </recommendedName>
</protein>
<dbReference type="AlphaFoldDB" id="A0A0G1MJN2"/>
<gene>
    <name evidence="1" type="ORF">UW79_C0028G0007</name>
</gene>